<organism evidence="1 2">
    <name type="scientific">candidate division WWE3 bacterium CG_4_9_14_0_2_um_filter_48_10</name>
    <dbReference type="NCBI Taxonomy" id="1975078"/>
    <lineage>
        <taxon>Bacteria</taxon>
        <taxon>Katanobacteria</taxon>
    </lineage>
</organism>
<reference evidence="2" key="1">
    <citation type="submission" date="2017-09" db="EMBL/GenBank/DDBJ databases">
        <title>Depth-based differentiation of microbial function through sediment-hosted aquifers and enrichment of novel symbionts in the deep terrestrial subsurface.</title>
        <authorList>
            <person name="Probst A.J."/>
            <person name="Ladd B."/>
            <person name="Jarett J.K."/>
            <person name="Geller-Mcgrath D.E."/>
            <person name="Sieber C.M.K."/>
            <person name="Emerson J.B."/>
            <person name="Anantharaman K."/>
            <person name="Thomas B.C."/>
            <person name="Malmstrom R."/>
            <person name="Stieglmeier M."/>
            <person name="Klingl A."/>
            <person name="Woyke T."/>
            <person name="Ryan C.M."/>
            <person name="Banfield J.F."/>
        </authorList>
    </citation>
    <scope>NUCLEOTIDE SEQUENCE [LARGE SCALE GENOMIC DNA]</scope>
</reference>
<comment type="caution">
    <text evidence="1">The sequence shown here is derived from an EMBL/GenBank/DDBJ whole genome shotgun (WGS) entry which is preliminary data.</text>
</comment>
<dbReference type="AlphaFoldDB" id="A0A2M8EIF9"/>
<sequence>MQVKKLEDATVEDLKRIFEEHGHKPQIAYGLAVAARTVWMPNPWVKVEFLFNFLDQEYSFDPPDIFPLGGEIYAEVVRQLLEADSSFGLSEEYSQRLVDFLGRYPPIEGIRGKVKEFLARRATELTGSRGLVIPRLWESIARALLRYQAFDVLGELVNKGVYDAIPALFEVVVEQASRAGKVFLR</sequence>
<dbReference type="Proteomes" id="UP000228781">
    <property type="component" value="Unassembled WGS sequence"/>
</dbReference>
<evidence type="ECO:0000313" key="2">
    <source>
        <dbReference type="Proteomes" id="UP000228781"/>
    </source>
</evidence>
<gene>
    <name evidence="1" type="ORF">CO059_02615</name>
</gene>
<evidence type="ECO:0000313" key="1">
    <source>
        <dbReference type="EMBL" id="PJC22320.1"/>
    </source>
</evidence>
<dbReference type="EMBL" id="PFSK01000038">
    <property type="protein sequence ID" value="PJC22320.1"/>
    <property type="molecule type" value="Genomic_DNA"/>
</dbReference>
<accession>A0A2M8EIF9</accession>
<name>A0A2M8EIF9_UNCKA</name>
<protein>
    <submittedName>
        <fullName evidence="1">Uncharacterized protein</fullName>
    </submittedName>
</protein>
<proteinExistence type="predicted"/>